<keyword evidence="9" id="KW-0067">ATP-binding</keyword>
<evidence type="ECO:0000256" key="10">
    <source>
        <dbReference type="ARBA" id="ARBA00022842"/>
    </source>
</evidence>
<evidence type="ECO:0000256" key="1">
    <source>
        <dbReference type="ARBA" id="ARBA00001946"/>
    </source>
</evidence>
<keyword evidence="6" id="KW-0479">Metal-binding</keyword>
<accession>A0ABN7VXQ6</accession>
<evidence type="ECO:0000256" key="12">
    <source>
        <dbReference type="ARBA" id="ARBA00047413"/>
    </source>
</evidence>
<reference evidence="13 14" key="1">
    <citation type="submission" date="2021-06" db="EMBL/GenBank/DDBJ databases">
        <authorList>
            <person name="Kallberg Y."/>
            <person name="Tangrot J."/>
            <person name="Rosling A."/>
        </authorList>
    </citation>
    <scope>NUCLEOTIDE SEQUENCE [LARGE SCALE GENOMIC DNA]</scope>
    <source>
        <strain evidence="13 14">120-4 pot B 10/14</strain>
    </source>
</reference>
<dbReference type="SUPFAM" id="SSF56784">
    <property type="entry name" value="HAD-like"/>
    <property type="match status" value="1"/>
</dbReference>
<evidence type="ECO:0000256" key="6">
    <source>
        <dbReference type="ARBA" id="ARBA00022723"/>
    </source>
</evidence>
<evidence type="ECO:0000313" key="13">
    <source>
        <dbReference type="EMBL" id="CAG8804838.1"/>
    </source>
</evidence>
<evidence type="ECO:0000256" key="7">
    <source>
        <dbReference type="ARBA" id="ARBA00022741"/>
    </source>
</evidence>
<keyword evidence="10" id="KW-0460">Magnesium</keyword>
<comment type="subunit">
    <text evidence="3">Homotetramer.</text>
</comment>
<evidence type="ECO:0000256" key="3">
    <source>
        <dbReference type="ARBA" id="ARBA00011881"/>
    </source>
</evidence>
<organism evidence="13 14">
    <name type="scientific">Gigaspora margarita</name>
    <dbReference type="NCBI Taxonomy" id="4874"/>
    <lineage>
        <taxon>Eukaryota</taxon>
        <taxon>Fungi</taxon>
        <taxon>Fungi incertae sedis</taxon>
        <taxon>Mucoromycota</taxon>
        <taxon>Glomeromycotina</taxon>
        <taxon>Glomeromycetes</taxon>
        <taxon>Diversisporales</taxon>
        <taxon>Gigasporaceae</taxon>
        <taxon>Gigaspora</taxon>
    </lineage>
</organism>
<keyword evidence="8" id="KW-0378">Hydrolase</keyword>
<dbReference type="EC" id="3.1.3.99" evidence="4"/>
<protein>
    <recommendedName>
        <fullName evidence="5">IMP-specific 5'-nucleotidase 1</fullName>
        <ecNumber evidence="4">3.1.3.99</ecNumber>
    </recommendedName>
</protein>
<dbReference type="PANTHER" id="PTHR28213">
    <property type="entry name" value="IMP-SPECIFIC 5'-NUCLEOTIDASE 1"/>
    <property type="match status" value="1"/>
</dbReference>
<comment type="cofactor">
    <cofactor evidence="1">
        <name>Mg(2+)</name>
        <dbReference type="ChEBI" id="CHEBI:18420"/>
    </cofactor>
</comment>
<evidence type="ECO:0000256" key="4">
    <source>
        <dbReference type="ARBA" id="ARBA00012894"/>
    </source>
</evidence>
<gene>
    <name evidence="13" type="ORF">GMARGA_LOCUS23951</name>
</gene>
<name>A0ABN7VXQ6_GIGMA</name>
<dbReference type="EMBL" id="CAJVQB010024743">
    <property type="protein sequence ID" value="CAG8804838.1"/>
    <property type="molecule type" value="Genomic_DNA"/>
</dbReference>
<comment type="caution">
    <text evidence="13">The sequence shown here is derived from an EMBL/GenBank/DDBJ whole genome shotgun (WGS) entry which is preliminary data.</text>
</comment>
<comment type="similarity">
    <text evidence="2">Belongs to the ISN1 family.</text>
</comment>
<keyword evidence="11" id="KW-0546">Nucleotide metabolism</keyword>
<evidence type="ECO:0000256" key="2">
    <source>
        <dbReference type="ARBA" id="ARBA00005307"/>
    </source>
</evidence>
<evidence type="ECO:0000256" key="5">
    <source>
        <dbReference type="ARBA" id="ARBA00015544"/>
    </source>
</evidence>
<keyword evidence="14" id="KW-1185">Reference proteome</keyword>
<evidence type="ECO:0000256" key="11">
    <source>
        <dbReference type="ARBA" id="ARBA00023080"/>
    </source>
</evidence>
<proteinExistence type="inferred from homology"/>
<comment type="catalytic activity">
    <reaction evidence="12">
        <text>IMP + H2O = inosine + phosphate</text>
        <dbReference type="Rhea" id="RHEA:27718"/>
        <dbReference type="ChEBI" id="CHEBI:15377"/>
        <dbReference type="ChEBI" id="CHEBI:17596"/>
        <dbReference type="ChEBI" id="CHEBI:43474"/>
        <dbReference type="ChEBI" id="CHEBI:58053"/>
        <dbReference type="EC" id="3.1.3.99"/>
    </reaction>
</comment>
<dbReference type="PANTHER" id="PTHR28213:SF1">
    <property type="entry name" value="IMP-SPECIFIC 5'-NUCLEOTIDASE 1"/>
    <property type="match status" value="1"/>
</dbReference>
<dbReference type="InterPro" id="IPR036412">
    <property type="entry name" value="HAD-like_sf"/>
</dbReference>
<evidence type="ECO:0000256" key="8">
    <source>
        <dbReference type="ARBA" id="ARBA00022801"/>
    </source>
</evidence>
<dbReference type="Pfam" id="PF06437">
    <property type="entry name" value="ISN1"/>
    <property type="match status" value="1"/>
</dbReference>
<sequence>GMLMTPFVLHAKPIPPKGASTDKDDINVEENLMDANVSRYCDILTSIEQLINEHRRKESKGVAEQSRLKRLVPSVSTFHTELPLRKSFLLANAKHSIAARRFIIAIAPKLKLITFDGDMTLYDDGKDFEQDSALVNLLVKLLEFDLNVCVVTAAGYPGDAQRYEQRLSGLLKGFESARLPKKICERFYVLDMLSWGEHQINAILDVAQETLQRCVDDMKLPCTILRKSKAVGIVPQPNVRIFREQLDECVLSTQHYLVSYLQSPLGKQHSLPFCAFNGGHDAWVDMQILQNFLGATPAETLHVGDQYTQTLARSISGSLEYCG</sequence>
<keyword evidence="7" id="KW-0547">Nucleotide-binding</keyword>
<evidence type="ECO:0000313" key="14">
    <source>
        <dbReference type="Proteomes" id="UP000789901"/>
    </source>
</evidence>
<evidence type="ECO:0000256" key="9">
    <source>
        <dbReference type="ARBA" id="ARBA00022840"/>
    </source>
</evidence>
<feature type="non-terminal residue" evidence="13">
    <location>
        <position position="1"/>
    </location>
</feature>
<dbReference type="Proteomes" id="UP000789901">
    <property type="component" value="Unassembled WGS sequence"/>
</dbReference>
<dbReference type="InterPro" id="IPR009453">
    <property type="entry name" value="ISN1"/>
</dbReference>